<feature type="transmembrane region" description="Helical" evidence="2">
    <location>
        <begin position="6"/>
        <end position="23"/>
    </location>
</feature>
<evidence type="ECO:0000313" key="4">
    <source>
        <dbReference type="Proteomes" id="UP000373149"/>
    </source>
</evidence>
<name>A0A5N8WVH4_9ACTN</name>
<feature type="region of interest" description="Disordered" evidence="1">
    <location>
        <begin position="81"/>
        <end position="100"/>
    </location>
</feature>
<evidence type="ECO:0000313" key="3">
    <source>
        <dbReference type="EMBL" id="MPY51413.1"/>
    </source>
</evidence>
<accession>A0A5N8WVH4</accession>
<comment type="caution">
    <text evidence="3">The sequence shown here is derived from an EMBL/GenBank/DDBJ whole genome shotgun (WGS) entry which is preliminary data.</text>
</comment>
<keyword evidence="4" id="KW-1185">Reference proteome</keyword>
<evidence type="ECO:0000256" key="1">
    <source>
        <dbReference type="SAM" id="MobiDB-lite"/>
    </source>
</evidence>
<protein>
    <submittedName>
        <fullName evidence="3">Uncharacterized protein</fullName>
    </submittedName>
</protein>
<sequence>MLIAIAAVGVTVFCLTLWCSLTVARMRDLPVWRRYLPLSFFLIALAASLLRAFDIPQMANAIAFPLNLAAIVMSLREIRTRQSGNRDTGQKHSRGVPLVR</sequence>
<keyword evidence="2" id="KW-0472">Membrane</keyword>
<keyword evidence="2" id="KW-1133">Transmembrane helix</keyword>
<feature type="transmembrane region" description="Helical" evidence="2">
    <location>
        <begin position="35"/>
        <end position="53"/>
    </location>
</feature>
<evidence type="ECO:0000256" key="2">
    <source>
        <dbReference type="SAM" id="Phobius"/>
    </source>
</evidence>
<dbReference type="Proteomes" id="UP000373149">
    <property type="component" value="Unassembled WGS sequence"/>
</dbReference>
<proteinExistence type="predicted"/>
<dbReference type="EMBL" id="VMNX01000095">
    <property type="protein sequence ID" value="MPY51413.1"/>
    <property type="molecule type" value="Genomic_DNA"/>
</dbReference>
<keyword evidence="2" id="KW-0812">Transmembrane</keyword>
<feature type="transmembrane region" description="Helical" evidence="2">
    <location>
        <begin position="59"/>
        <end position="76"/>
    </location>
</feature>
<dbReference type="AlphaFoldDB" id="A0A5N8WVH4"/>
<reference evidence="3 4" key="1">
    <citation type="submission" date="2019-09" db="EMBL/GenBank/DDBJ databases">
        <authorList>
            <person name="Duangmal K."/>
            <person name="Teo W.F.A."/>
            <person name="Lipun K."/>
        </authorList>
    </citation>
    <scope>NUCLEOTIDE SEQUENCE [LARGE SCALE GENOMIC DNA]</scope>
    <source>
        <strain evidence="3 4">K1PN6</strain>
    </source>
</reference>
<gene>
    <name evidence="3" type="ORF">FPZ41_23770</name>
</gene>
<organism evidence="3 4">
    <name type="scientific">Streptomyces acidicola</name>
    <dbReference type="NCBI Taxonomy" id="2596892"/>
    <lineage>
        <taxon>Bacteria</taxon>
        <taxon>Bacillati</taxon>
        <taxon>Actinomycetota</taxon>
        <taxon>Actinomycetes</taxon>
        <taxon>Kitasatosporales</taxon>
        <taxon>Streptomycetaceae</taxon>
        <taxon>Streptomyces</taxon>
    </lineage>
</organism>
<dbReference type="RefSeq" id="WP_152865754.1">
    <property type="nucleotide sequence ID" value="NZ_VMNX01000095.1"/>
</dbReference>